<evidence type="ECO:0000313" key="2">
    <source>
        <dbReference type="EMBL" id="CAG6604770.1"/>
    </source>
</evidence>
<reference evidence="2" key="1">
    <citation type="submission" date="2021-05" db="EMBL/GenBank/DDBJ databases">
        <authorList>
            <person name="Alioto T."/>
            <person name="Alioto T."/>
            <person name="Gomez Garrido J."/>
        </authorList>
    </citation>
    <scope>NUCLEOTIDE SEQUENCE</scope>
</reference>
<organism evidence="2">
    <name type="scientific">Culex pipiens</name>
    <name type="common">House mosquito</name>
    <dbReference type="NCBI Taxonomy" id="7175"/>
    <lineage>
        <taxon>Eukaryota</taxon>
        <taxon>Metazoa</taxon>
        <taxon>Ecdysozoa</taxon>
        <taxon>Arthropoda</taxon>
        <taxon>Hexapoda</taxon>
        <taxon>Insecta</taxon>
        <taxon>Pterygota</taxon>
        <taxon>Neoptera</taxon>
        <taxon>Endopterygota</taxon>
        <taxon>Diptera</taxon>
        <taxon>Nematocera</taxon>
        <taxon>Culicoidea</taxon>
        <taxon>Culicidae</taxon>
        <taxon>Culicinae</taxon>
        <taxon>Culicini</taxon>
        <taxon>Culex</taxon>
        <taxon>Culex</taxon>
    </lineage>
</organism>
<sequence length="107" mass="11608">MSTLKHSRTSAIKLVPLTIRSAISCGPTTFTEVGQLPVRTTNPSCSISNRNLSNVNEVFPSISTFSGRAMARCKQIRFLSPAPDLTPRSCAKQSPMSLGSEHRRTST</sequence>
<dbReference type="AlphaFoldDB" id="A0A8D8L8G8"/>
<protein>
    <submittedName>
        <fullName evidence="2">(northern house mosquito) hypothetical protein</fullName>
    </submittedName>
</protein>
<proteinExistence type="predicted"/>
<dbReference type="EMBL" id="HBUE01003720">
    <property type="protein sequence ID" value="CAG6444873.1"/>
    <property type="molecule type" value="Transcribed_RNA"/>
</dbReference>
<evidence type="ECO:0000256" key="1">
    <source>
        <dbReference type="SAM" id="MobiDB-lite"/>
    </source>
</evidence>
<feature type="region of interest" description="Disordered" evidence="1">
    <location>
        <begin position="82"/>
        <end position="107"/>
    </location>
</feature>
<accession>A0A8D8L8G8</accession>
<name>A0A8D8L8G8_CULPI</name>
<dbReference type="EMBL" id="HBUE01246839">
    <property type="protein sequence ID" value="CAG6552447.1"/>
    <property type="molecule type" value="Transcribed_RNA"/>
</dbReference>
<dbReference type="EMBL" id="HBUE01353993">
    <property type="protein sequence ID" value="CAG6604770.1"/>
    <property type="molecule type" value="Transcribed_RNA"/>
</dbReference>